<feature type="region of interest" description="Disordered" evidence="1">
    <location>
        <begin position="333"/>
        <end position="356"/>
    </location>
</feature>
<evidence type="ECO:0000313" key="4">
    <source>
        <dbReference type="WBParaSite" id="maker-PairedContig_1145-snap-gene-2.35-mRNA-1"/>
    </source>
</evidence>
<proteinExistence type="predicted"/>
<protein>
    <recommendedName>
        <fullName evidence="3">C2 domain-containing protein</fullName>
    </recommendedName>
</protein>
<feature type="transmembrane region" description="Helical" evidence="2">
    <location>
        <begin position="228"/>
        <end position="250"/>
    </location>
</feature>
<keyword evidence="2" id="KW-0472">Membrane</keyword>
<sequence>MKASRLIVGATGMNSPRIQMFLAKASLLFVIWLVMIRASRVVASTSTRQQQDLEEFWISVNLLNVEWKPSCLIITYCNKPELKMIKTNPVNGEKSSFSWQLDQNFEQLSNSAFISHWTAGSPVDIEMNIEIIGIDPKYRFQRSCDQTAVTKAFKYELQEEHFGNLSTGNGSNLGHMIVELRGRCFNATLTAQKHIEHSPWCTGIETTTTVDSIKPYGHDFEFFPIKQYSLIVFTCVITSCLIIICILNLYRKSGKLAKQKASVLPFVQSTNWKMMKINGNGHLNSNTMSEDKSNNSSGRSTLKSESLINCAHDQIFANSDTIIEKVTTAGTEDDSMKNRLEKEDDGEKSTTSNEDFEIIGGQAQISEYSASDDGESNDSFIDLFKKHIVKRRVPSSIDHNEAQNKDDCLSMSWKVLFIITLGIISFQLQLILKRPEVFDETITRQQQIIDRLENQLKSCAPIDVYSLPVRIEEERVTAFDRKDGFNYFDYFTSIIERPATEQAVHTVSTLLQPSLSSFSVVLSA</sequence>
<accession>A0A1I8E9L3</accession>
<dbReference type="PANTHER" id="PTHR38626:SF4">
    <property type="entry name" value="SKN-1 DEPENDENT ZYGOTIC TRANSCRIPT"/>
    <property type="match status" value="1"/>
</dbReference>
<keyword evidence="2" id="KW-1133">Transmembrane helix</keyword>
<evidence type="ECO:0000256" key="2">
    <source>
        <dbReference type="SAM" id="Phobius"/>
    </source>
</evidence>
<dbReference type="WBParaSite" id="maker-PairedContig_1145-snap-gene-2.35-mRNA-1">
    <property type="protein sequence ID" value="maker-PairedContig_1145-snap-gene-2.35-mRNA-1"/>
    <property type="gene ID" value="maker-PairedContig_1145-snap-gene-2.35"/>
</dbReference>
<dbReference type="PANTHER" id="PTHR38626">
    <property type="entry name" value="SKN-1 DEPENDENT ZYGOTIC TRANSCRIPT-RELATED"/>
    <property type="match status" value="1"/>
</dbReference>
<dbReference type="InterPro" id="IPR040426">
    <property type="entry name" value="C05B5.4-like"/>
</dbReference>
<evidence type="ECO:0000256" key="1">
    <source>
        <dbReference type="SAM" id="MobiDB-lite"/>
    </source>
</evidence>
<evidence type="ECO:0000259" key="3">
    <source>
        <dbReference type="Pfam" id="PF25330"/>
    </source>
</evidence>
<dbReference type="InterPro" id="IPR057569">
    <property type="entry name" value="C2_nem"/>
</dbReference>
<reference evidence="4" key="1">
    <citation type="submission" date="2016-11" db="UniProtKB">
        <authorList>
            <consortium name="WormBaseParasite"/>
        </authorList>
    </citation>
    <scope>IDENTIFICATION</scope>
    <source>
        <strain evidence="4">pt0022</strain>
    </source>
</reference>
<dbReference type="Pfam" id="PF25330">
    <property type="entry name" value="C2_nem"/>
    <property type="match status" value="1"/>
</dbReference>
<name>A0A1I8E9L3_WUCBA</name>
<organism evidence="4">
    <name type="scientific">Wuchereria bancrofti</name>
    <dbReference type="NCBI Taxonomy" id="6293"/>
    <lineage>
        <taxon>Eukaryota</taxon>
        <taxon>Metazoa</taxon>
        <taxon>Ecdysozoa</taxon>
        <taxon>Nematoda</taxon>
        <taxon>Chromadorea</taxon>
        <taxon>Rhabditida</taxon>
        <taxon>Spirurina</taxon>
        <taxon>Spiruromorpha</taxon>
        <taxon>Filarioidea</taxon>
        <taxon>Onchocercidae</taxon>
        <taxon>Wuchereria</taxon>
    </lineage>
</organism>
<keyword evidence="2" id="KW-0812">Transmembrane</keyword>
<feature type="transmembrane region" description="Helical" evidence="2">
    <location>
        <begin position="415"/>
        <end position="432"/>
    </location>
</feature>
<dbReference type="AlphaFoldDB" id="A0A1I8E9L3"/>
<feature type="compositionally biased region" description="Basic and acidic residues" evidence="1">
    <location>
        <begin position="334"/>
        <end position="348"/>
    </location>
</feature>
<feature type="region of interest" description="Disordered" evidence="1">
    <location>
        <begin position="281"/>
        <end position="301"/>
    </location>
</feature>
<feature type="domain" description="C2" evidence="3">
    <location>
        <begin position="55"/>
        <end position="197"/>
    </location>
</feature>